<evidence type="ECO:0000256" key="8">
    <source>
        <dbReference type="ARBA" id="ARBA00022927"/>
    </source>
</evidence>
<accession>A0ABR2X1Z3</accession>
<name>A0ABR2X1Z3_9FUNG</name>
<comment type="subcellular location">
    <subcellularLocation>
        <location evidence="3">Cytoplasm</location>
    </subcellularLocation>
    <subcellularLocation>
        <location evidence="2">Nucleus</location>
    </subcellularLocation>
</comment>
<evidence type="ECO:0000259" key="11">
    <source>
        <dbReference type="Pfam" id="PF08574"/>
    </source>
</evidence>
<reference evidence="12 13" key="1">
    <citation type="submission" date="2023-04" db="EMBL/GenBank/DDBJ databases">
        <title>Genome of Basidiobolus ranarum AG-B5.</title>
        <authorList>
            <person name="Stajich J.E."/>
            <person name="Carter-House D."/>
            <person name="Gryganskyi A."/>
        </authorList>
    </citation>
    <scope>NUCLEOTIDE SEQUENCE [LARGE SCALE GENOMIC DNA]</scope>
    <source>
        <strain evidence="12 13">AG-B5</strain>
    </source>
</reference>
<evidence type="ECO:0000313" key="12">
    <source>
        <dbReference type="EMBL" id="KAK9767795.1"/>
    </source>
</evidence>
<proteinExistence type="inferred from homology"/>
<evidence type="ECO:0000256" key="6">
    <source>
        <dbReference type="ARBA" id="ARBA00022448"/>
    </source>
</evidence>
<keyword evidence="9" id="KW-0539">Nucleus</keyword>
<evidence type="ECO:0000256" key="4">
    <source>
        <dbReference type="ARBA" id="ARBA00010218"/>
    </source>
</evidence>
<feature type="domain" description="Transcription factor Iwr1" evidence="11">
    <location>
        <begin position="201"/>
        <end position="268"/>
    </location>
</feature>
<protein>
    <recommendedName>
        <fullName evidence="5">Probable RNA polymerase II nuclear localization protein SLC7A6OS</fullName>
    </recommendedName>
</protein>
<comment type="caution">
    <text evidence="12">The sequence shown here is derived from an EMBL/GenBank/DDBJ whole genome shotgun (WGS) entry which is preliminary data.</text>
</comment>
<feature type="compositionally biased region" description="Acidic residues" evidence="10">
    <location>
        <begin position="244"/>
        <end position="256"/>
    </location>
</feature>
<gene>
    <name evidence="12" type="ORF">K7432_002131</name>
</gene>
<evidence type="ECO:0000256" key="5">
    <source>
        <dbReference type="ARBA" id="ARBA00017036"/>
    </source>
</evidence>
<dbReference type="PANTHER" id="PTHR31196:SF2">
    <property type="entry name" value="RNA POLYMERASE II NUCLEAR LOCALIZATION PROTEIN SLC7A6OS-RELATED"/>
    <property type="match status" value="1"/>
</dbReference>
<evidence type="ECO:0000256" key="3">
    <source>
        <dbReference type="ARBA" id="ARBA00004496"/>
    </source>
</evidence>
<dbReference type="InterPro" id="IPR040218">
    <property type="entry name" value="SLC7A6OS"/>
</dbReference>
<comment type="function">
    <text evidence="1">Directs RNA polymerase II nuclear import.</text>
</comment>
<comment type="similarity">
    <text evidence="4">Belongs to the IWR1/SLC7A6OS family.</text>
</comment>
<sequence length="296" mass="34456">MADTIQQQHKGSLTILRIKRKRTDEPLEALLVQDEPTGAKKLKTNRKIAVAKMFRLAETVTHEIFGDAEKTLELKDKLAEMTKSHSVPLQPVIPVSRKETSPPEVLAVSEQKSQPKVESTRYKVINQNRMEDIMQEERRSEGDGIRLFDVVREEDYEREALKTAKFTTDDPNSDIMCNFIPMLREYLSVNDKPVEEELQDDEYVYDVYYRDDSKTASNMPSVKLASLIWFDDPEDNVFLHDEGDSSDFEGDEDSNAEDYYTNEYPEEETWTDFDEFGEENVFENEDDVSSDEDYYY</sequence>
<evidence type="ECO:0000256" key="10">
    <source>
        <dbReference type="SAM" id="MobiDB-lite"/>
    </source>
</evidence>
<evidence type="ECO:0000256" key="2">
    <source>
        <dbReference type="ARBA" id="ARBA00004123"/>
    </source>
</evidence>
<evidence type="ECO:0000256" key="1">
    <source>
        <dbReference type="ARBA" id="ARBA00003202"/>
    </source>
</evidence>
<dbReference type="EMBL" id="JASJQH010000054">
    <property type="protein sequence ID" value="KAK9767795.1"/>
    <property type="molecule type" value="Genomic_DNA"/>
</dbReference>
<dbReference type="Proteomes" id="UP001479436">
    <property type="component" value="Unassembled WGS sequence"/>
</dbReference>
<evidence type="ECO:0000256" key="9">
    <source>
        <dbReference type="ARBA" id="ARBA00023242"/>
    </source>
</evidence>
<keyword evidence="8" id="KW-0653">Protein transport</keyword>
<keyword evidence="6" id="KW-0813">Transport</keyword>
<organism evidence="12 13">
    <name type="scientific">Basidiobolus ranarum</name>
    <dbReference type="NCBI Taxonomy" id="34480"/>
    <lineage>
        <taxon>Eukaryota</taxon>
        <taxon>Fungi</taxon>
        <taxon>Fungi incertae sedis</taxon>
        <taxon>Zoopagomycota</taxon>
        <taxon>Entomophthoromycotina</taxon>
        <taxon>Basidiobolomycetes</taxon>
        <taxon>Basidiobolales</taxon>
        <taxon>Basidiobolaceae</taxon>
        <taxon>Basidiobolus</taxon>
    </lineage>
</organism>
<keyword evidence="7" id="KW-0963">Cytoplasm</keyword>
<feature type="region of interest" description="Disordered" evidence="10">
    <location>
        <begin position="240"/>
        <end position="273"/>
    </location>
</feature>
<dbReference type="InterPro" id="IPR013883">
    <property type="entry name" value="TF_Iwr1_dom"/>
</dbReference>
<evidence type="ECO:0000256" key="7">
    <source>
        <dbReference type="ARBA" id="ARBA00022490"/>
    </source>
</evidence>
<keyword evidence="13" id="KW-1185">Reference proteome</keyword>
<evidence type="ECO:0000313" key="13">
    <source>
        <dbReference type="Proteomes" id="UP001479436"/>
    </source>
</evidence>
<dbReference type="Pfam" id="PF08574">
    <property type="entry name" value="Iwr1"/>
    <property type="match status" value="1"/>
</dbReference>
<feature type="compositionally biased region" description="Acidic residues" evidence="10">
    <location>
        <begin position="264"/>
        <end position="273"/>
    </location>
</feature>
<dbReference type="PANTHER" id="PTHR31196">
    <property type="entry name" value="RNA POLYMERASE II NUCLEAR LOCALIZATION PROTEIN SLC7A6OS-RELATED"/>
    <property type="match status" value="1"/>
</dbReference>